<keyword evidence="1" id="KW-0812">Transmembrane</keyword>
<evidence type="ECO:0000256" key="1">
    <source>
        <dbReference type="SAM" id="Phobius"/>
    </source>
</evidence>
<feature type="transmembrane region" description="Helical" evidence="1">
    <location>
        <begin position="9"/>
        <end position="26"/>
    </location>
</feature>
<dbReference type="AlphaFoldDB" id="A0A848IZ44"/>
<accession>A0A848IZ44</accession>
<feature type="transmembrane region" description="Helical" evidence="1">
    <location>
        <begin position="41"/>
        <end position="61"/>
    </location>
</feature>
<keyword evidence="1" id="KW-0472">Membrane</keyword>
<comment type="caution">
    <text evidence="2">The sequence shown here is derived from an EMBL/GenBank/DDBJ whole genome shotgun (WGS) entry which is preliminary data.</text>
</comment>
<name>A0A848IZ44_9BACT</name>
<dbReference type="Proteomes" id="UP000559010">
    <property type="component" value="Unassembled WGS sequence"/>
</dbReference>
<keyword evidence="3" id="KW-1185">Reference proteome</keyword>
<evidence type="ECO:0000313" key="3">
    <source>
        <dbReference type="Proteomes" id="UP000559010"/>
    </source>
</evidence>
<dbReference type="EMBL" id="JABBNU010000006">
    <property type="protein sequence ID" value="NMM48906.1"/>
    <property type="molecule type" value="Genomic_DNA"/>
</dbReference>
<protein>
    <submittedName>
        <fullName evidence="2">Uncharacterized protein</fullName>
    </submittedName>
</protein>
<sequence length="141" mass="16589">MIKKLTKYPIAYLMALIVIYSVYDYFEHIGRNGSIFEEHPWYWLQFNIAAILLLILVIVLVKKLIQRIFNKKSLIIEVAAIGIWIILYISILGPLIDKLFWPFDDLYFNFNFGPFIIILIAYFIIRVLINLVVGKNALYSK</sequence>
<reference evidence="2 3" key="1">
    <citation type="submission" date="2020-04" db="EMBL/GenBank/DDBJ databases">
        <title>Flammeovirgaceae bacterium KN852 isolated from deep sea.</title>
        <authorList>
            <person name="Zhang D.-C."/>
        </authorList>
    </citation>
    <scope>NUCLEOTIDE SEQUENCE [LARGE SCALE GENOMIC DNA]</scope>
    <source>
        <strain evidence="2 3">KN852</strain>
    </source>
</reference>
<feature type="transmembrane region" description="Helical" evidence="1">
    <location>
        <begin position="73"/>
        <end position="92"/>
    </location>
</feature>
<organism evidence="2 3">
    <name type="scientific">Marinigracilibium pacificum</name>
    <dbReference type="NCBI Taxonomy" id="2729599"/>
    <lineage>
        <taxon>Bacteria</taxon>
        <taxon>Pseudomonadati</taxon>
        <taxon>Bacteroidota</taxon>
        <taxon>Cytophagia</taxon>
        <taxon>Cytophagales</taxon>
        <taxon>Flammeovirgaceae</taxon>
        <taxon>Marinigracilibium</taxon>
    </lineage>
</organism>
<feature type="transmembrane region" description="Helical" evidence="1">
    <location>
        <begin position="112"/>
        <end position="133"/>
    </location>
</feature>
<dbReference type="RefSeq" id="WP_169681320.1">
    <property type="nucleotide sequence ID" value="NZ_JABBNU010000006.1"/>
</dbReference>
<proteinExistence type="predicted"/>
<gene>
    <name evidence="2" type="ORF">HH304_10890</name>
</gene>
<evidence type="ECO:0000313" key="2">
    <source>
        <dbReference type="EMBL" id="NMM48906.1"/>
    </source>
</evidence>
<keyword evidence="1" id="KW-1133">Transmembrane helix</keyword>